<proteinExistence type="inferred from homology"/>
<comment type="similarity">
    <text evidence="1">Belongs to the ComF/GntX family.</text>
</comment>
<dbReference type="Proteomes" id="UP001522905">
    <property type="component" value="Unassembled WGS sequence"/>
</dbReference>
<dbReference type="PANTHER" id="PTHR47505:SF1">
    <property type="entry name" value="DNA UTILIZATION PROTEIN YHGH"/>
    <property type="match status" value="1"/>
</dbReference>
<dbReference type="InterPro" id="IPR051910">
    <property type="entry name" value="ComF/GntX_DNA_util-trans"/>
</dbReference>
<reference evidence="3 4" key="1">
    <citation type="submission" date="2021-11" db="EMBL/GenBank/DDBJ databases">
        <title>Comparative genomics of bee honey and flower isolates.</title>
        <authorList>
            <person name="Bechtner J.D."/>
            <person name="Gallus M.K."/>
            <person name="Ehrmann M."/>
        </authorList>
    </citation>
    <scope>NUCLEOTIDE SEQUENCE [LARGE SCALE GENOMIC DNA]</scope>
    <source>
        <strain evidence="3 4">M161</strain>
    </source>
</reference>
<dbReference type="CDD" id="cd06223">
    <property type="entry name" value="PRTases_typeI"/>
    <property type="match status" value="1"/>
</dbReference>
<evidence type="ECO:0000313" key="4">
    <source>
        <dbReference type="Proteomes" id="UP001522905"/>
    </source>
</evidence>
<accession>A0ABT0I2T3</accession>
<organism evidence="3 4">
    <name type="scientific">Apilactobacillus xinyiensis</name>
    <dbReference type="NCBI Taxonomy" id="2841032"/>
    <lineage>
        <taxon>Bacteria</taxon>
        <taxon>Bacillati</taxon>
        <taxon>Bacillota</taxon>
        <taxon>Bacilli</taxon>
        <taxon>Lactobacillales</taxon>
        <taxon>Lactobacillaceae</taxon>
        <taxon>Apilactobacillus</taxon>
    </lineage>
</organism>
<keyword evidence="4" id="KW-1185">Reference proteome</keyword>
<comment type="caution">
    <text evidence="3">The sequence shown here is derived from an EMBL/GenBank/DDBJ whole genome shotgun (WGS) entry which is preliminary data.</text>
</comment>
<dbReference type="PANTHER" id="PTHR47505">
    <property type="entry name" value="DNA UTILIZATION PROTEIN YHGH"/>
    <property type="match status" value="1"/>
</dbReference>
<feature type="domain" description="Phosphoribosyltransferase" evidence="2">
    <location>
        <begin position="72"/>
        <end position="130"/>
    </location>
</feature>
<evidence type="ECO:0000259" key="2">
    <source>
        <dbReference type="Pfam" id="PF00156"/>
    </source>
</evidence>
<evidence type="ECO:0000313" key="3">
    <source>
        <dbReference type="EMBL" id="MCK8625050.1"/>
    </source>
</evidence>
<dbReference type="Pfam" id="PF00156">
    <property type="entry name" value="Pribosyltran"/>
    <property type="match status" value="1"/>
</dbReference>
<dbReference type="RefSeq" id="WP_220727926.1">
    <property type="nucleotide sequence ID" value="NZ_BPLM01000003.1"/>
</dbReference>
<dbReference type="InterPro" id="IPR029057">
    <property type="entry name" value="PRTase-like"/>
</dbReference>
<evidence type="ECO:0000256" key="1">
    <source>
        <dbReference type="ARBA" id="ARBA00008007"/>
    </source>
</evidence>
<dbReference type="Gene3D" id="3.40.50.2020">
    <property type="match status" value="1"/>
</dbReference>
<name>A0ABT0I2T3_9LACO</name>
<dbReference type="SUPFAM" id="SSF53271">
    <property type="entry name" value="PRTase-like"/>
    <property type="match status" value="1"/>
</dbReference>
<dbReference type="EMBL" id="JAJIAO010000006">
    <property type="protein sequence ID" value="MCK8625050.1"/>
    <property type="molecule type" value="Genomic_DNA"/>
</dbReference>
<dbReference type="InterPro" id="IPR000836">
    <property type="entry name" value="PRTase_dom"/>
</dbReference>
<protein>
    <submittedName>
        <fullName evidence="3">ComF family protein</fullName>
    </submittedName>
</protein>
<sequence>MKKYKFNGDYYLRKVFSKQFFDKLNHKECLVPIPISKNTMYKRRFNQVHGLMENLKFQDVLLVDKQKNTQSHHNKKQRMAMQQIFSIDDRYMHLIVGKNVTIVDDVYTTGTTIRLAAAILKENGAKSVSGFTLAR</sequence>
<gene>
    <name evidence="3" type="ORF">LNP07_05925</name>
</gene>